<reference evidence="1 2" key="1">
    <citation type="submission" date="2021-01" db="EMBL/GenBank/DDBJ databases">
        <title>Genome public.</title>
        <authorList>
            <person name="Liu C."/>
            <person name="Sun Q."/>
        </authorList>
    </citation>
    <scope>NUCLEOTIDE SEQUENCE [LARGE SCALE GENOMIC DNA]</scope>
    <source>
        <strain evidence="1 2">YIM B02564</strain>
    </source>
</reference>
<dbReference type="InterPro" id="IPR036638">
    <property type="entry name" value="HLH_DNA-bd_sf"/>
</dbReference>
<keyword evidence="2" id="KW-1185">Reference proteome</keyword>
<comment type="caution">
    <text evidence="1">The sequence shown here is derived from an EMBL/GenBank/DDBJ whole genome shotgun (WGS) entry which is preliminary data.</text>
</comment>
<dbReference type="InterPro" id="IPR018540">
    <property type="entry name" value="Spo0E-like"/>
</dbReference>
<dbReference type="SUPFAM" id="SSF140500">
    <property type="entry name" value="BAS1536-like"/>
    <property type="match status" value="1"/>
</dbReference>
<dbReference type="InterPro" id="IPR037208">
    <property type="entry name" value="Spo0E-like_sf"/>
</dbReference>
<sequence length="68" mass="7906">MLKNELIALIEKKRAELVQAANMNGFTSTIAIRRSQELDQLINEYNRNYIKKVPSQPISGWTRTKQLM</sequence>
<dbReference type="Proteomes" id="UP000623967">
    <property type="component" value="Unassembled WGS sequence"/>
</dbReference>
<accession>A0ABS1TS82</accession>
<gene>
    <name evidence="1" type="ORF">JK635_11080</name>
</gene>
<protein>
    <submittedName>
        <fullName evidence="1">Aspartyl-phosphate phosphatase Spo0E family protein</fullName>
    </submittedName>
</protein>
<proteinExistence type="predicted"/>
<dbReference type="Pfam" id="PF09388">
    <property type="entry name" value="SpoOE-like"/>
    <property type="match status" value="1"/>
</dbReference>
<dbReference type="Gene3D" id="4.10.280.10">
    <property type="entry name" value="Helix-loop-helix DNA-binding domain"/>
    <property type="match status" value="1"/>
</dbReference>
<dbReference type="EMBL" id="JAESWB010000168">
    <property type="protein sequence ID" value="MBL4952755.1"/>
    <property type="molecule type" value="Genomic_DNA"/>
</dbReference>
<organism evidence="1 2">
    <name type="scientific">Neobacillus paridis</name>
    <dbReference type="NCBI Taxonomy" id="2803862"/>
    <lineage>
        <taxon>Bacteria</taxon>
        <taxon>Bacillati</taxon>
        <taxon>Bacillota</taxon>
        <taxon>Bacilli</taxon>
        <taxon>Bacillales</taxon>
        <taxon>Bacillaceae</taxon>
        <taxon>Neobacillus</taxon>
    </lineage>
</organism>
<name>A0ABS1TS82_9BACI</name>
<evidence type="ECO:0000313" key="2">
    <source>
        <dbReference type="Proteomes" id="UP000623967"/>
    </source>
</evidence>
<evidence type="ECO:0000313" key="1">
    <source>
        <dbReference type="EMBL" id="MBL4952755.1"/>
    </source>
</evidence>